<dbReference type="EMBL" id="QGKS01000272">
    <property type="protein sequence ID" value="PWR13129.1"/>
    <property type="molecule type" value="Genomic_DNA"/>
</dbReference>
<protein>
    <recommendedName>
        <fullName evidence="3">DUF1877 domain-containing protein</fullName>
    </recommendedName>
</protein>
<evidence type="ECO:0000313" key="2">
    <source>
        <dbReference type="Proteomes" id="UP000246050"/>
    </source>
</evidence>
<evidence type="ECO:0000313" key="1">
    <source>
        <dbReference type="EMBL" id="PWR13129.1"/>
    </source>
</evidence>
<evidence type="ECO:0008006" key="3">
    <source>
        <dbReference type="Google" id="ProtNLM"/>
    </source>
</evidence>
<name>A0A317DE88_9ACTN</name>
<reference evidence="1 2" key="1">
    <citation type="submission" date="2018-05" db="EMBL/GenBank/DDBJ databases">
        <title>Micromonosporas from Atacama Desert.</title>
        <authorList>
            <person name="Carro L."/>
            <person name="Golinska P."/>
            <person name="Klenk H.-P."/>
            <person name="Goodfellow M."/>
        </authorList>
    </citation>
    <scope>NUCLEOTIDE SEQUENCE [LARGE SCALE GENOMIC DNA]</scope>
    <source>
        <strain evidence="1 2">4G51</strain>
    </source>
</reference>
<comment type="caution">
    <text evidence="1">The sequence shown here is derived from an EMBL/GenBank/DDBJ whole genome shotgun (WGS) entry which is preliminary data.</text>
</comment>
<dbReference type="RefSeq" id="WP_109803409.1">
    <property type="nucleotide sequence ID" value="NZ_QGKS01000272.1"/>
</dbReference>
<accession>A0A317DE88</accession>
<organism evidence="1 2">
    <name type="scientific">Micromonospora sicca</name>
    <dbReference type="NCBI Taxonomy" id="2202420"/>
    <lineage>
        <taxon>Bacteria</taxon>
        <taxon>Bacillati</taxon>
        <taxon>Actinomycetota</taxon>
        <taxon>Actinomycetes</taxon>
        <taxon>Micromonosporales</taxon>
        <taxon>Micromonosporaceae</taxon>
        <taxon>Micromonospora</taxon>
    </lineage>
</organism>
<sequence length="142" mass="15245">MSSIIKFFVARDNTIARGVVGNGPGEDFESATYGNFDVWSTLEEWESLLTDRALEQLIAAGGPDVVAGNDSPLVLLISRELTEALADAGAEDLDGMAERWSGLRAEEGEAIDDELAHELIREVAALAANAVASRNSLYCWVC</sequence>
<gene>
    <name evidence="1" type="ORF">DKT69_21990</name>
</gene>
<dbReference type="OrthoDB" id="3535648at2"/>
<proteinExistence type="predicted"/>
<dbReference type="Proteomes" id="UP000246050">
    <property type="component" value="Unassembled WGS sequence"/>
</dbReference>
<dbReference type="AlphaFoldDB" id="A0A317DE88"/>